<organism evidence="10 11">
    <name type="scientific">Cellulomonas carbonis T26</name>
    <dbReference type="NCBI Taxonomy" id="947969"/>
    <lineage>
        <taxon>Bacteria</taxon>
        <taxon>Bacillati</taxon>
        <taxon>Actinomycetota</taxon>
        <taxon>Actinomycetes</taxon>
        <taxon>Micrococcales</taxon>
        <taxon>Cellulomonadaceae</taxon>
        <taxon>Cellulomonas</taxon>
    </lineage>
</organism>
<evidence type="ECO:0000256" key="8">
    <source>
        <dbReference type="SAM" id="MobiDB-lite"/>
    </source>
</evidence>
<reference evidence="10 11" key="2">
    <citation type="journal article" date="2015" name="Stand. Genomic Sci.">
        <title>Draft genome sequence of Cellulomonas carbonis T26(T) and comparative analysis of six Cellulomonas genomes.</title>
        <authorList>
            <person name="Zhuang W."/>
            <person name="Zhang S."/>
            <person name="Xia X."/>
            <person name="Wang G."/>
        </authorList>
    </citation>
    <scope>NUCLEOTIDE SEQUENCE [LARGE SCALE GENOMIC DNA]</scope>
    <source>
        <strain evidence="10 11">T26</strain>
    </source>
</reference>
<evidence type="ECO:0000256" key="2">
    <source>
        <dbReference type="ARBA" id="ARBA00002681"/>
    </source>
</evidence>
<comment type="function">
    <text evidence="2 7">Hydrolysis of 6-phosphogluconolactone to 6-phosphogluconate.</text>
</comment>
<dbReference type="InterPro" id="IPR039104">
    <property type="entry name" value="6PGL"/>
</dbReference>
<comment type="caution">
    <text evidence="10">The sequence shown here is derived from an EMBL/GenBank/DDBJ whole genome shotgun (WGS) entry which is preliminary data.</text>
</comment>
<dbReference type="AlphaFoldDB" id="A0A0A0BXM6"/>
<dbReference type="UniPathway" id="UPA00115">
    <property type="reaction ID" value="UER00409"/>
</dbReference>
<evidence type="ECO:0000256" key="1">
    <source>
        <dbReference type="ARBA" id="ARBA00000832"/>
    </source>
</evidence>
<comment type="similarity">
    <text evidence="4 7">Belongs to the glucosamine/galactosamine-6-phosphate isomerase family. 6-phosphogluconolactonase subfamily.</text>
</comment>
<keyword evidence="7" id="KW-0378">Hydrolase</keyword>
<dbReference type="GO" id="GO:0005975">
    <property type="term" value="P:carbohydrate metabolic process"/>
    <property type="evidence" value="ECO:0007669"/>
    <property type="project" value="UniProtKB-UniRule"/>
</dbReference>
<dbReference type="PANTHER" id="PTHR11054">
    <property type="entry name" value="6-PHOSPHOGLUCONOLACTONASE"/>
    <property type="match status" value="1"/>
</dbReference>
<dbReference type="Proteomes" id="UP000029839">
    <property type="component" value="Unassembled WGS sequence"/>
</dbReference>
<feature type="domain" description="Glucosamine/galactosamine-6-phosphate isomerase" evidence="9">
    <location>
        <begin position="15"/>
        <end position="250"/>
    </location>
</feature>
<comment type="catalytic activity">
    <reaction evidence="1 7">
        <text>6-phospho-D-glucono-1,5-lactone + H2O = 6-phospho-D-gluconate + H(+)</text>
        <dbReference type="Rhea" id="RHEA:12556"/>
        <dbReference type="ChEBI" id="CHEBI:15377"/>
        <dbReference type="ChEBI" id="CHEBI:15378"/>
        <dbReference type="ChEBI" id="CHEBI:57955"/>
        <dbReference type="ChEBI" id="CHEBI:58759"/>
        <dbReference type="EC" id="3.1.1.31"/>
    </reaction>
</comment>
<sequence length="258" mass="26496">MTIPHQPARTVVVHPDAETLARVTAARLVVALVDAQSTHSPVHVGLTGGTVGTRVLEEVATSPLRDAVDWTGVHVWWGDERFLASGDPERNETQARTALLDAVPVPPGNVHPMPALGGEIRTPEDSAAAYAAELARHAAAGGPLADDAGPAVPAFDVLLLGMGPDGHVASLFPGDPALEVVDRTVVGVQASPKPPPQRVSLTFPAIEAADEVWVVVAGSEKAGPTARALAGDDPRETPASGALGRSRTLWLVDAAAAG</sequence>
<reference evidence="10 11" key="1">
    <citation type="submission" date="2013-08" db="EMBL/GenBank/DDBJ databases">
        <title>Genome sequencing of Cellulomonas carbonis T26.</title>
        <authorList>
            <person name="Chen F."/>
            <person name="Li Y."/>
            <person name="Wang G."/>
        </authorList>
    </citation>
    <scope>NUCLEOTIDE SEQUENCE [LARGE SCALE GENOMIC DNA]</scope>
    <source>
        <strain evidence="10 11">T26</strain>
    </source>
</reference>
<evidence type="ECO:0000256" key="4">
    <source>
        <dbReference type="ARBA" id="ARBA00010662"/>
    </source>
</evidence>
<dbReference type="OrthoDB" id="9810967at2"/>
<protein>
    <recommendedName>
        <fullName evidence="6 7">6-phosphogluconolactonase</fullName>
        <shortName evidence="7">6PGL</shortName>
        <ecNumber evidence="5 7">3.1.1.31</ecNumber>
    </recommendedName>
</protein>
<gene>
    <name evidence="7" type="primary">pgl</name>
    <name evidence="10" type="ORF">N868_04120</name>
</gene>
<evidence type="ECO:0000259" key="9">
    <source>
        <dbReference type="Pfam" id="PF01182"/>
    </source>
</evidence>
<dbReference type="NCBIfam" id="TIGR01198">
    <property type="entry name" value="pgl"/>
    <property type="match status" value="1"/>
</dbReference>
<evidence type="ECO:0000313" key="11">
    <source>
        <dbReference type="Proteomes" id="UP000029839"/>
    </source>
</evidence>
<dbReference type="Pfam" id="PF01182">
    <property type="entry name" value="Glucosamine_iso"/>
    <property type="match status" value="1"/>
</dbReference>
<evidence type="ECO:0000313" key="10">
    <source>
        <dbReference type="EMBL" id="KGM11924.1"/>
    </source>
</evidence>
<evidence type="ECO:0000256" key="7">
    <source>
        <dbReference type="RuleBase" id="RU365095"/>
    </source>
</evidence>
<dbReference type="InterPro" id="IPR037171">
    <property type="entry name" value="NagB/RpiA_transferase-like"/>
</dbReference>
<dbReference type="CDD" id="cd01400">
    <property type="entry name" value="6PGL"/>
    <property type="match status" value="1"/>
</dbReference>
<keyword evidence="11" id="KW-1185">Reference proteome</keyword>
<dbReference type="RefSeq" id="WP_043603546.1">
    <property type="nucleotide sequence ID" value="NZ_AXCY01000011.1"/>
</dbReference>
<feature type="region of interest" description="Disordered" evidence="8">
    <location>
        <begin position="224"/>
        <end position="243"/>
    </location>
</feature>
<dbReference type="PANTHER" id="PTHR11054:SF0">
    <property type="entry name" value="6-PHOSPHOGLUCONOLACTONASE"/>
    <property type="match status" value="1"/>
</dbReference>
<evidence type="ECO:0000256" key="3">
    <source>
        <dbReference type="ARBA" id="ARBA00004961"/>
    </source>
</evidence>
<evidence type="ECO:0000256" key="6">
    <source>
        <dbReference type="ARBA" id="ARBA00020337"/>
    </source>
</evidence>
<dbReference type="InterPro" id="IPR006148">
    <property type="entry name" value="Glc/Gal-6P_isomerase"/>
</dbReference>
<dbReference type="SUPFAM" id="SSF100950">
    <property type="entry name" value="NagB/RpiA/CoA transferase-like"/>
    <property type="match status" value="1"/>
</dbReference>
<comment type="pathway">
    <text evidence="3 7">Carbohydrate degradation; pentose phosphate pathway; D-ribulose 5-phosphate from D-glucose 6-phosphate (oxidative stage): step 2/3.</text>
</comment>
<dbReference type="Gene3D" id="3.40.50.1360">
    <property type="match status" value="1"/>
</dbReference>
<dbReference type="InterPro" id="IPR005900">
    <property type="entry name" value="6-phosphogluconolactonase_DevB"/>
</dbReference>
<dbReference type="EMBL" id="AXCY01000011">
    <property type="protein sequence ID" value="KGM11924.1"/>
    <property type="molecule type" value="Genomic_DNA"/>
</dbReference>
<name>A0A0A0BXM6_9CELL</name>
<proteinExistence type="inferred from homology"/>
<dbReference type="GO" id="GO:0017057">
    <property type="term" value="F:6-phosphogluconolactonase activity"/>
    <property type="evidence" value="ECO:0007669"/>
    <property type="project" value="UniProtKB-UniRule"/>
</dbReference>
<accession>A0A0A0BXM6</accession>
<evidence type="ECO:0000256" key="5">
    <source>
        <dbReference type="ARBA" id="ARBA00013198"/>
    </source>
</evidence>
<dbReference type="GO" id="GO:0006098">
    <property type="term" value="P:pentose-phosphate shunt"/>
    <property type="evidence" value="ECO:0007669"/>
    <property type="project" value="UniProtKB-UniPathway"/>
</dbReference>
<dbReference type="EC" id="3.1.1.31" evidence="5 7"/>